<evidence type="ECO:0000256" key="2">
    <source>
        <dbReference type="ARBA" id="ARBA00022553"/>
    </source>
</evidence>
<dbReference type="NCBIfam" id="TIGR01160">
    <property type="entry name" value="SUI1_MOF2"/>
    <property type="match status" value="1"/>
</dbReference>
<dbReference type="GO" id="GO:0010468">
    <property type="term" value="P:regulation of gene expression"/>
    <property type="evidence" value="ECO:0007669"/>
    <property type="project" value="UniProtKB-ARBA"/>
</dbReference>
<dbReference type="GO" id="GO:0003743">
    <property type="term" value="F:translation initiation factor activity"/>
    <property type="evidence" value="ECO:0007669"/>
    <property type="project" value="InterPro"/>
</dbReference>
<dbReference type="PANTHER" id="PTHR10388">
    <property type="entry name" value="EUKARYOTIC TRANSLATION INITIATION FACTOR SUI1"/>
    <property type="match status" value="1"/>
</dbReference>
<protein>
    <recommendedName>
        <fullName evidence="5">SUI1 domain-containing protein</fullName>
    </recommendedName>
</protein>
<evidence type="ECO:0000256" key="3">
    <source>
        <dbReference type="ARBA" id="ARBA00022917"/>
    </source>
</evidence>
<dbReference type="Proteomes" id="UP000677228">
    <property type="component" value="Unassembled WGS sequence"/>
</dbReference>
<dbReference type="FunFam" id="3.30.780.10:FF:000003">
    <property type="entry name" value="Eukaryotic translation initiation factor 1b"/>
    <property type="match status" value="1"/>
</dbReference>
<dbReference type="EMBL" id="CAJNOQ010001314">
    <property type="protein sequence ID" value="CAF0885889.1"/>
    <property type="molecule type" value="Genomic_DNA"/>
</dbReference>
<keyword evidence="10" id="KW-1185">Reference proteome</keyword>
<dbReference type="InterPro" id="IPR036877">
    <property type="entry name" value="SUI1_dom_sf"/>
</dbReference>
<organism evidence="6 10">
    <name type="scientific">Didymodactylos carnosus</name>
    <dbReference type="NCBI Taxonomy" id="1234261"/>
    <lineage>
        <taxon>Eukaryota</taxon>
        <taxon>Metazoa</taxon>
        <taxon>Spiralia</taxon>
        <taxon>Gnathifera</taxon>
        <taxon>Rotifera</taxon>
        <taxon>Eurotatoria</taxon>
        <taxon>Bdelloidea</taxon>
        <taxon>Philodinida</taxon>
        <taxon>Philodinidae</taxon>
        <taxon>Didymodactylos</taxon>
    </lineage>
</organism>
<dbReference type="PIRSF" id="PIRSF004499">
    <property type="entry name" value="SUI1_euk"/>
    <property type="match status" value="1"/>
</dbReference>
<comment type="caution">
    <text evidence="6">The sequence shown here is derived from an EMBL/GenBank/DDBJ whole genome shotgun (WGS) entry which is preliminary data.</text>
</comment>
<dbReference type="Proteomes" id="UP000663829">
    <property type="component" value="Unassembled WGS sequence"/>
</dbReference>
<dbReference type="Pfam" id="PF01253">
    <property type="entry name" value="SUI1"/>
    <property type="match status" value="1"/>
</dbReference>
<dbReference type="GO" id="GO:0080090">
    <property type="term" value="P:regulation of primary metabolic process"/>
    <property type="evidence" value="ECO:0007669"/>
    <property type="project" value="UniProtKB-ARBA"/>
</dbReference>
<keyword evidence="4" id="KW-0007">Acetylation</keyword>
<dbReference type="OrthoDB" id="10248435at2759"/>
<evidence type="ECO:0000313" key="7">
    <source>
        <dbReference type="EMBL" id="CAF0997410.1"/>
    </source>
</evidence>
<name>A0A813YLE9_9BILA</name>
<evidence type="ECO:0000313" key="6">
    <source>
        <dbReference type="EMBL" id="CAF0885889.1"/>
    </source>
</evidence>
<accession>A0A813YLE9</accession>
<evidence type="ECO:0000313" key="8">
    <source>
        <dbReference type="EMBL" id="CAF3671196.1"/>
    </source>
</evidence>
<evidence type="ECO:0000256" key="1">
    <source>
        <dbReference type="ARBA" id="ARBA00005422"/>
    </source>
</evidence>
<keyword evidence="3" id="KW-0648">Protein biosynthesis</keyword>
<keyword evidence="2" id="KW-0597">Phosphoprotein</keyword>
<dbReference type="Proteomes" id="UP000682733">
    <property type="component" value="Unassembled WGS sequence"/>
</dbReference>
<evidence type="ECO:0000313" key="9">
    <source>
        <dbReference type="EMBL" id="CAF3767074.1"/>
    </source>
</evidence>
<proteinExistence type="inferred from homology"/>
<evidence type="ECO:0000259" key="5">
    <source>
        <dbReference type="PROSITE" id="PS50296"/>
    </source>
</evidence>
<dbReference type="EMBL" id="CAJOBC010001315">
    <property type="protein sequence ID" value="CAF3671196.1"/>
    <property type="molecule type" value="Genomic_DNA"/>
</dbReference>
<reference evidence="6" key="1">
    <citation type="submission" date="2021-02" db="EMBL/GenBank/DDBJ databases">
        <authorList>
            <person name="Nowell W R."/>
        </authorList>
    </citation>
    <scope>NUCLEOTIDE SEQUENCE</scope>
</reference>
<dbReference type="AlphaFoldDB" id="A0A813YLE9"/>
<dbReference type="Gene3D" id="3.30.780.10">
    <property type="entry name" value="SUI1-like domain"/>
    <property type="match status" value="1"/>
</dbReference>
<dbReference type="InterPro" id="IPR005874">
    <property type="entry name" value="SUI1_euk"/>
</dbReference>
<dbReference type="InterPro" id="IPR001950">
    <property type="entry name" value="SUI1"/>
</dbReference>
<gene>
    <name evidence="6" type="ORF">GPM918_LOCUS7859</name>
    <name evidence="7" type="ORF">OVA965_LOCUS14386</name>
    <name evidence="8" type="ORF">SRO942_LOCUS7861</name>
    <name evidence="9" type="ORF">TMI583_LOCUS14389</name>
</gene>
<dbReference type="PROSITE" id="PS50296">
    <property type="entry name" value="SUI1"/>
    <property type="match status" value="1"/>
</dbReference>
<evidence type="ECO:0000256" key="4">
    <source>
        <dbReference type="ARBA" id="ARBA00022990"/>
    </source>
</evidence>
<dbReference type="CDD" id="cd11566">
    <property type="entry name" value="eIF1_SUI1"/>
    <property type="match status" value="1"/>
</dbReference>
<dbReference type="EMBL" id="CAJOBA010006230">
    <property type="protein sequence ID" value="CAF3767074.1"/>
    <property type="molecule type" value="Genomic_DNA"/>
</dbReference>
<dbReference type="SUPFAM" id="SSF55159">
    <property type="entry name" value="eIF1-like"/>
    <property type="match status" value="1"/>
</dbReference>
<dbReference type="Proteomes" id="UP000681722">
    <property type="component" value="Unassembled WGS sequence"/>
</dbReference>
<evidence type="ECO:0000313" key="10">
    <source>
        <dbReference type="Proteomes" id="UP000663829"/>
    </source>
</evidence>
<dbReference type="EMBL" id="CAJNOK010006223">
    <property type="protein sequence ID" value="CAF0997410.1"/>
    <property type="molecule type" value="Genomic_DNA"/>
</dbReference>
<sequence length="121" mass="13440">MTDQNIINLRSADPFADVTGASDLDNSGATGGQRSSNLIHIRIQQRSGKKTLTTVQGIGEEFDKKRLLRAFKKKFACNGTVVEHQEYGEVIQLQGDQRIHVSQFLKEIGIATDEQLKVHGF</sequence>
<comment type="similarity">
    <text evidence="1">Belongs to the SUI1 family.</text>
</comment>
<feature type="domain" description="SUI1" evidence="5">
    <location>
        <begin position="39"/>
        <end position="109"/>
    </location>
</feature>